<feature type="region of interest" description="Disordered" evidence="6">
    <location>
        <begin position="391"/>
        <end position="413"/>
    </location>
</feature>
<evidence type="ECO:0000256" key="5">
    <source>
        <dbReference type="ARBA" id="ARBA00023242"/>
    </source>
</evidence>
<dbReference type="InterPro" id="IPR047265">
    <property type="entry name" value="PIF1-like_bHLH"/>
</dbReference>
<dbReference type="Pfam" id="PF00010">
    <property type="entry name" value="HLH"/>
    <property type="match status" value="1"/>
</dbReference>
<dbReference type="EMBL" id="CACSHJ010000095">
    <property type="protein sequence ID" value="CAA0396842.1"/>
    <property type="molecule type" value="Genomic_DNA"/>
</dbReference>
<dbReference type="GO" id="GO:0005634">
    <property type="term" value="C:nucleus"/>
    <property type="evidence" value="ECO:0007669"/>
    <property type="project" value="UniProtKB-SubCell"/>
</dbReference>
<evidence type="ECO:0000256" key="2">
    <source>
        <dbReference type="ARBA" id="ARBA00023015"/>
    </source>
</evidence>
<dbReference type="GO" id="GO:0046983">
    <property type="term" value="F:protein dimerization activity"/>
    <property type="evidence" value="ECO:0007669"/>
    <property type="project" value="InterPro"/>
</dbReference>
<dbReference type="InterPro" id="IPR031066">
    <property type="entry name" value="bHLH_ALC-like_plant"/>
</dbReference>
<feature type="region of interest" description="Disordered" evidence="6">
    <location>
        <begin position="232"/>
        <end position="278"/>
    </location>
</feature>
<dbReference type="InterPro" id="IPR011598">
    <property type="entry name" value="bHLH_dom"/>
</dbReference>
<comment type="subcellular location">
    <subcellularLocation>
        <location evidence="1">Nucleus</location>
    </subcellularLocation>
</comment>
<evidence type="ECO:0000313" key="11">
    <source>
        <dbReference type="Proteomes" id="UP000434276"/>
    </source>
</evidence>
<dbReference type="Proteomes" id="UP000434276">
    <property type="component" value="Unassembled WGS sequence"/>
</dbReference>
<dbReference type="CDD" id="cd11445">
    <property type="entry name" value="bHLH_AtPIF_like"/>
    <property type="match status" value="1"/>
</dbReference>
<dbReference type="GO" id="GO:0003677">
    <property type="term" value="F:DNA binding"/>
    <property type="evidence" value="ECO:0007669"/>
    <property type="project" value="UniProtKB-KW"/>
</dbReference>
<evidence type="ECO:0000313" key="10">
    <source>
        <dbReference type="Proteomes" id="UP000426265"/>
    </source>
</evidence>
<evidence type="ECO:0000313" key="9">
    <source>
        <dbReference type="EMBL" id="VYS64257.1"/>
    </source>
</evidence>
<proteinExistence type="predicted"/>
<dbReference type="PANTHER" id="PTHR45855:SF21">
    <property type="entry name" value="TRANSCRIPTION FACTOR BHLH119-RELATED"/>
    <property type="match status" value="1"/>
</dbReference>
<name>A0A5S9XXJ1_ARATH</name>
<dbReference type="Gene3D" id="4.10.280.10">
    <property type="entry name" value="Helix-loop-helix DNA-binding domain"/>
    <property type="match status" value="1"/>
</dbReference>
<dbReference type="AlphaFoldDB" id="A0A5S9XXJ1"/>
<evidence type="ECO:0000256" key="6">
    <source>
        <dbReference type="SAM" id="MobiDB-lite"/>
    </source>
</evidence>
<reference evidence="8 11" key="1">
    <citation type="submission" date="2019-12" db="EMBL/GenBank/DDBJ databases">
        <authorList>
            <person name="Jiao W.-B."/>
            <person name="Schneeberger K."/>
        </authorList>
    </citation>
    <scope>NUCLEOTIDE SEQUENCE [LARGE SCALE GENOMIC DNA]</scope>
    <source>
        <strain evidence="10">cv. An-1</strain>
        <strain evidence="11">cv. C24</strain>
    </source>
</reference>
<evidence type="ECO:0000256" key="3">
    <source>
        <dbReference type="ARBA" id="ARBA00023125"/>
    </source>
</evidence>
<evidence type="ECO:0000313" key="8">
    <source>
        <dbReference type="EMBL" id="CAA0396842.1"/>
    </source>
</evidence>
<dbReference type="Proteomes" id="UP000426265">
    <property type="component" value="Unassembled WGS sequence"/>
</dbReference>
<dbReference type="OrthoDB" id="690068at2759"/>
<feature type="compositionally biased region" description="Basic and acidic residues" evidence="6">
    <location>
        <begin position="246"/>
        <end position="257"/>
    </location>
</feature>
<dbReference type="ExpressionAtlas" id="A0A5S9XXJ1">
    <property type="expression patterns" value="baseline and differential"/>
</dbReference>
<protein>
    <recommendedName>
        <fullName evidence="7">BHLH domain-containing protein</fullName>
    </recommendedName>
</protein>
<feature type="domain" description="BHLH" evidence="7">
    <location>
        <begin position="277"/>
        <end position="326"/>
    </location>
</feature>
<sequence length="413" mass="46084">MTWKPKMLILSHDLISPEKYIMGEDDIVELLGKSSQVVTSSQTQTPSCDPPLILRGSGSGDGEGNAPLPQPPPPLYHQQSLFIQEDEMASWLHQPNRQDYLYSQLLYSGVASTHPQSLASLEPPPPPRAQYILAADRPTGHILAERRAENFMNISRQRGNIFLGGVEAVPSNSTLLSSATESIPATHGTESRATVTGGVSRTFAVPGLGPRGKAVAIETAGTQSWGLCKAETEPVQRQPATETDITDERKRKTREETNVENQGTEEARDSTSSKRSRAAIMHKLSERRRRQKINEMMKALQELLPRCTKTDRSSMLDDVIEYVKSLQSQIQMFSMGHVMIPPMMYAGNIQQQYMPHMAMGMNRPPAFIPFPRQAHMAEGVGPVDLFRENEETEQETMSLLLREDKRTKQKMFS</sequence>
<accession>A0A5S9XXJ1</accession>
<feature type="region of interest" description="Disordered" evidence="6">
    <location>
        <begin position="40"/>
        <end position="75"/>
    </location>
</feature>
<evidence type="ECO:0000256" key="1">
    <source>
        <dbReference type="ARBA" id="ARBA00004123"/>
    </source>
</evidence>
<keyword evidence="4" id="KW-0804">Transcription</keyword>
<evidence type="ECO:0000259" key="7">
    <source>
        <dbReference type="PROSITE" id="PS50888"/>
    </source>
</evidence>
<evidence type="ECO:0000256" key="4">
    <source>
        <dbReference type="ARBA" id="ARBA00023163"/>
    </source>
</evidence>
<dbReference type="EMBL" id="CACRSJ010000109">
    <property type="protein sequence ID" value="VYS64257.1"/>
    <property type="molecule type" value="Genomic_DNA"/>
</dbReference>
<dbReference type="PANTHER" id="PTHR45855">
    <property type="entry name" value="TRANSCRIPTION FACTOR PIF1-RELATED"/>
    <property type="match status" value="1"/>
</dbReference>
<organism evidence="8 11">
    <name type="scientific">Arabidopsis thaliana</name>
    <name type="common">Mouse-ear cress</name>
    <dbReference type="NCBI Taxonomy" id="3702"/>
    <lineage>
        <taxon>Eukaryota</taxon>
        <taxon>Viridiplantae</taxon>
        <taxon>Streptophyta</taxon>
        <taxon>Embryophyta</taxon>
        <taxon>Tracheophyta</taxon>
        <taxon>Spermatophyta</taxon>
        <taxon>Magnoliopsida</taxon>
        <taxon>eudicotyledons</taxon>
        <taxon>Gunneridae</taxon>
        <taxon>Pentapetalae</taxon>
        <taxon>rosids</taxon>
        <taxon>malvids</taxon>
        <taxon>Brassicales</taxon>
        <taxon>Brassicaceae</taxon>
        <taxon>Camelineae</taxon>
        <taxon>Arabidopsis</taxon>
    </lineage>
</organism>
<dbReference type="InterPro" id="IPR036638">
    <property type="entry name" value="HLH_DNA-bd_sf"/>
</dbReference>
<accession>A0A654FTU2</accession>
<dbReference type="SUPFAM" id="SSF47459">
    <property type="entry name" value="HLH, helix-loop-helix DNA-binding domain"/>
    <property type="match status" value="1"/>
</dbReference>
<dbReference type="PROSITE" id="PS50888">
    <property type="entry name" value="BHLH"/>
    <property type="match status" value="1"/>
</dbReference>
<keyword evidence="2" id="KW-0805">Transcription regulation</keyword>
<dbReference type="SMART" id="SM00353">
    <property type="entry name" value="HLH"/>
    <property type="match status" value="1"/>
</dbReference>
<keyword evidence="5" id="KW-0539">Nucleus</keyword>
<keyword evidence="3" id="KW-0238">DNA-binding</keyword>
<gene>
    <name evidence="9" type="ORF">AN1_LOCUS19668</name>
    <name evidence="8" type="ORF">C24_LOCUS19561</name>
</gene>